<evidence type="ECO:0008006" key="4">
    <source>
        <dbReference type="Google" id="ProtNLM"/>
    </source>
</evidence>
<evidence type="ECO:0000313" key="3">
    <source>
        <dbReference type="Proteomes" id="UP000464577"/>
    </source>
</evidence>
<feature type="chain" id="PRO_5026749030" description="DUF4595 domain-containing protein" evidence="1">
    <location>
        <begin position="28"/>
        <end position="262"/>
    </location>
</feature>
<evidence type="ECO:0000313" key="2">
    <source>
        <dbReference type="EMBL" id="QHV99527.1"/>
    </source>
</evidence>
<sequence length="262" mass="29250">MRIGSILIRLSYIAVLLKLTGCSAPKADESGPTPHYRLHKTTSYAIAGRTVNVDTTVFTYDATGRLTNYESHGTDPKLIRKTTLSYNSADRIDHIDQILPSSYVDGVNRIIGFRAVYSYNATGNAETVKVSLIAEGFTLFIPQDEYSLTYGADNIPTKISHVNLNSPYQDEYAYVYSGGNAVKVRYSTHTQTVDYSYQYDDKPNAYKGTVKLIPAIDPYNKNNLISDLTPTYNEQGYLIKTIGSGQYQGNIATYDYEQYLAK</sequence>
<keyword evidence="1" id="KW-0732">Signal</keyword>
<name>A0A6P1W660_9BACT</name>
<organism evidence="2 3">
    <name type="scientific">Spirosoma endbachense</name>
    <dbReference type="NCBI Taxonomy" id="2666025"/>
    <lineage>
        <taxon>Bacteria</taxon>
        <taxon>Pseudomonadati</taxon>
        <taxon>Bacteroidota</taxon>
        <taxon>Cytophagia</taxon>
        <taxon>Cytophagales</taxon>
        <taxon>Cytophagaceae</taxon>
        <taxon>Spirosoma</taxon>
    </lineage>
</organism>
<evidence type="ECO:0000256" key="1">
    <source>
        <dbReference type="SAM" id="SignalP"/>
    </source>
</evidence>
<accession>A0A6P1W660</accession>
<feature type="signal peptide" evidence="1">
    <location>
        <begin position="1"/>
        <end position="27"/>
    </location>
</feature>
<dbReference type="EMBL" id="CP045997">
    <property type="protein sequence ID" value="QHV99527.1"/>
    <property type="molecule type" value="Genomic_DNA"/>
</dbReference>
<reference evidence="2 3" key="1">
    <citation type="submission" date="2019-11" db="EMBL/GenBank/DDBJ databases">
        <title>Spirosoma endbachense sp. nov., isolated from a natural salt meadow.</title>
        <authorList>
            <person name="Rojas J."/>
            <person name="Ambika Manirajan B."/>
            <person name="Ratering S."/>
            <person name="Suarez C."/>
            <person name="Geissler-Plaum R."/>
            <person name="Schnell S."/>
        </authorList>
    </citation>
    <scope>NUCLEOTIDE SEQUENCE [LARGE SCALE GENOMIC DNA]</scope>
    <source>
        <strain evidence="2 3">I-24</strain>
    </source>
</reference>
<dbReference type="AlphaFoldDB" id="A0A6P1W660"/>
<gene>
    <name evidence="2" type="ORF">GJR95_32955</name>
</gene>
<proteinExistence type="predicted"/>
<dbReference type="RefSeq" id="WP_162389927.1">
    <property type="nucleotide sequence ID" value="NZ_CP045997.1"/>
</dbReference>
<protein>
    <recommendedName>
        <fullName evidence="4">DUF4595 domain-containing protein</fullName>
    </recommendedName>
</protein>
<keyword evidence="3" id="KW-1185">Reference proteome</keyword>
<dbReference type="KEGG" id="senf:GJR95_32955"/>
<dbReference type="Proteomes" id="UP000464577">
    <property type="component" value="Chromosome"/>
</dbReference>